<dbReference type="EMBL" id="CAFBPS010000032">
    <property type="protein sequence ID" value="CAB5026724.1"/>
    <property type="molecule type" value="Genomic_DNA"/>
</dbReference>
<dbReference type="InterPro" id="IPR025158">
    <property type="entry name" value="Mg_chelat-rel_C"/>
</dbReference>
<dbReference type="InterPro" id="IPR001208">
    <property type="entry name" value="MCM_dom"/>
</dbReference>
<dbReference type="EMBL" id="CAFBLJ010000011">
    <property type="protein sequence ID" value="CAB4859180.1"/>
    <property type="molecule type" value="Genomic_DNA"/>
</dbReference>
<dbReference type="PANTHER" id="PTHR32039:SF7">
    <property type="entry name" value="COMPETENCE PROTEIN COMM"/>
    <property type="match status" value="1"/>
</dbReference>
<dbReference type="SUPFAM" id="SSF52540">
    <property type="entry name" value="P-loop containing nucleoside triphosphate hydrolases"/>
    <property type="match status" value="1"/>
</dbReference>
<dbReference type="GO" id="GO:0005524">
    <property type="term" value="F:ATP binding"/>
    <property type="evidence" value="ECO:0007669"/>
    <property type="project" value="UniProtKB-KW"/>
</dbReference>
<accession>A0A6J7F3Q8</accession>
<dbReference type="Pfam" id="PF01078">
    <property type="entry name" value="Mg_chelatase"/>
    <property type="match status" value="1"/>
</dbReference>
<evidence type="ECO:0000259" key="4">
    <source>
        <dbReference type="PROSITE" id="PS50051"/>
    </source>
</evidence>
<keyword evidence="3" id="KW-0067">ATP-binding</keyword>
<evidence type="ECO:0000313" key="5">
    <source>
        <dbReference type="EMBL" id="CAB4722497.1"/>
    </source>
</evidence>
<evidence type="ECO:0000313" key="10">
    <source>
        <dbReference type="EMBL" id="CAB5026724.1"/>
    </source>
</evidence>
<evidence type="ECO:0000313" key="9">
    <source>
        <dbReference type="EMBL" id="CAB4890852.1"/>
    </source>
</evidence>
<sequence length="527" mass="56165">MLSAVRTASVVAATGCQVIVETHIGLGLPGFTILGRPDDVCREARDRVRAAIVTSGFYWPSRRITLNLAPSTHKKVGSALDLAIAIALLISDEQLPAECAEGLAFIGELGLDGRVRAVSGVAPMVMALRDEGSTLENDDDYSMPSIKPLSGVVVPAGNVAEARIARPPSVRVAQTLRQVAECLVGNMAWPDISDLKVDENITEKTPDLSDVRGQAAARLGLELSASGGHHLLLVGPPGSGKTMLAQRMPGILPLLDDQTALEATMIRSAAGEQLPLNGLVTRPPIRMPHHSASAVSIVGGGSASMRPGEVSLAHGGVLFLDELGEFAPSTLDGLRQPLEEGVVRVTRANMRVSLPARFTLIGATNPCPCGGGAPGSCECDEAALAKYRRRFNGPFLDRFDVRVLVHRPGVEELLGSELGENTESVATRVLRTQSIAFERQGMLNARLSGQLLEQFAPVSDSGMNLLRYELEIGRLTGRGLHRVRRVARTLADREVYEGPLTDRHIAAALALRARIAPRRGDDLRPAI</sequence>
<evidence type="ECO:0000256" key="2">
    <source>
        <dbReference type="ARBA" id="ARBA00022741"/>
    </source>
</evidence>
<evidence type="ECO:0000313" key="6">
    <source>
        <dbReference type="EMBL" id="CAB4764263.1"/>
    </source>
</evidence>
<keyword evidence="2" id="KW-0547">Nucleotide-binding</keyword>
<dbReference type="SMART" id="SM00382">
    <property type="entry name" value="AAA"/>
    <property type="match status" value="1"/>
</dbReference>
<dbReference type="SUPFAM" id="SSF54211">
    <property type="entry name" value="Ribosomal protein S5 domain 2-like"/>
    <property type="match status" value="1"/>
</dbReference>
<dbReference type="AlphaFoldDB" id="A0A6J7F3Q8"/>
<evidence type="ECO:0000313" key="7">
    <source>
        <dbReference type="EMBL" id="CAB4792143.1"/>
    </source>
</evidence>
<evidence type="ECO:0000256" key="3">
    <source>
        <dbReference type="ARBA" id="ARBA00022840"/>
    </source>
</evidence>
<dbReference type="Pfam" id="PF13541">
    <property type="entry name" value="ChlI"/>
    <property type="match status" value="1"/>
</dbReference>
<proteinExistence type="inferred from homology"/>
<dbReference type="CDD" id="cd00009">
    <property type="entry name" value="AAA"/>
    <property type="match status" value="1"/>
</dbReference>
<dbReference type="InterPro" id="IPR020568">
    <property type="entry name" value="Ribosomal_Su5_D2-typ_SF"/>
</dbReference>
<evidence type="ECO:0000256" key="1">
    <source>
        <dbReference type="ARBA" id="ARBA00006354"/>
    </source>
</evidence>
<name>A0A6J7F3Q8_9ZZZZ</name>
<dbReference type="PROSITE" id="PS50051">
    <property type="entry name" value="MCM_2"/>
    <property type="match status" value="1"/>
</dbReference>
<dbReference type="NCBIfam" id="TIGR00368">
    <property type="entry name" value="YifB family Mg chelatase-like AAA ATPase"/>
    <property type="match status" value="1"/>
</dbReference>
<dbReference type="Gene3D" id="3.40.50.300">
    <property type="entry name" value="P-loop containing nucleotide triphosphate hydrolases"/>
    <property type="match status" value="1"/>
</dbReference>
<dbReference type="Pfam" id="PF13335">
    <property type="entry name" value="Mg_chelatase_C"/>
    <property type="match status" value="1"/>
</dbReference>
<dbReference type="InterPro" id="IPR003593">
    <property type="entry name" value="AAA+_ATPase"/>
</dbReference>
<dbReference type="InterPro" id="IPR014721">
    <property type="entry name" value="Ribsml_uS5_D2-typ_fold_subgr"/>
</dbReference>
<dbReference type="EMBL" id="CAEZYH010000048">
    <property type="protein sequence ID" value="CAB4722497.1"/>
    <property type="molecule type" value="Genomic_DNA"/>
</dbReference>
<gene>
    <name evidence="5" type="ORF">UFOPK2658_01143</name>
    <name evidence="6" type="ORF">UFOPK2880_00326</name>
    <name evidence="7" type="ORF">UFOPK3004_00099</name>
    <name evidence="8" type="ORF">UFOPK3304_00353</name>
    <name evidence="9" type="ORF">UFOPK3494_00340</name>
    <name evidence="10" type="ORF">UFOPK4134_00625</name>
</gene>
<dbReference type="InterPro" id="IPR027417">
    <property type="entry name" value="P-loop_NTPase"/>
</dbReference>
<dbReference type="PANTHER" id="PTHR32039">
    <property type="entry name" value="MAGNESIUM-CHELATASE SUBUNIT CHLI"/>
    <property type="match status" value="1"/>
</dbReference>
<reference evidence="9" key="1">
    <citation type="submission" date="2020-05" db="EMBL/GenBank/DDBJ databases">
        <authorList>
            <person name="Chiriac C."/>
            <person name="Salcher M."/>
            <person name="Ghai R."/>
            <person name="Kavagutti S V."/>
        </authorList>
    </citation>
    <scope>NUCLEOTIDE SEQUENCE</scope>
</reference>
<organism evidence="9">
    <name type="scientific">freshwater metagenome</name>
    <dbReference type="NCBI Taxonomy" id="449393"/>
    <lineage>
        <taxon>unclassified sequences</taxon>
        <taxon>metagenomes</taxon>
        <taxon>ecological metagenomes</taxon>
    </lineage>
</organism>
<dbReference type="InterPro" id="IPR000523">
    <property type="entry name" value="Mg_chelatse_chII-like_cat_dom"/>
</dbReference>
<dbReference type="Gene3D" id="3.30.230.10">
    <property type="match status" value="1"/>
</dbReference>
<dbReference type="EMBL" id="CAFBMF010000012">
    <property type="protein sequence ID" value="CAB4890852.1"/>
    <property type="molecule type" value="Genomic_DNA"/>
</dbReference>
<evidence type="ECO:0000313" key="8">
    <source>
        <dbReference type="EMBL" id="CAB4859180.1"/>
    </source>
</evidence>
<dbReference type="InterPro" id="IPR045006">
    <property type="entry name" value="CHLI-like"/>
</dbReference>
<dbReference type="GO" id="GO:0003677">
    <property type="term" value="F:DNA binding"/>
    <property type="evidence" value="ECO:0007669"/>
    <property type="project" value="InterPro"/>
</dbReference>
<feature type="domain" description="MCM C-terminal AAA(+) ATPase" evidence="4">
    <location>
        <begin position="305"/>
        <end position="405"/>
    </location>
</feature>
<protein>
    <submittedName>
        <fullName evidence="9">Unannotated protein</fullName>
    </submittedName>
</protein>
<dbReference type="InterPro" id="IPR004482">
    <property type="entry name" value="Mg_chelat-rel"/>
</dbReference>
<comment type="similarity">
    <text evidence="1">Belongs to the Mg-chelatase subunits D/I family. ComM subfamily.</text>
</comment>
<dbReference type="EMBL" id="CAFAAL010000004">
    <property type="protein sequence ID" value="CAB4792143.1"/>
    <property type="molecule type" value="Genomic_DNA"/>
</dbReference>
<dbReference type="EMBL" id="CAEZZP010000011">
    <property type="protein sequence ID" value="CAB4764263.1"/>
    <property type="molecule type" value="Genomic_DNA"/>
</dbReference>